<proteinExistence type="predicted"/>
<reference evidence="3" key="1">
    <citation type="submission" date="2021-06" db="EMBL/GenBank/DDBJ databases">
        <authorList>
            <person name="Kallberg Y."/>
            <person name="Tangrot J."/>
            <person name="Rosling A."/>
        </authorList>
    </citation>
    <scope>NUCLEOTIDE SEQUENCE</scope>
    <source>
        <strain evidence="3">IN212</strain>
    </source>
</reference>
<feature type="region of interest" description="Disordered" evidence="1">
    <location>
        <begin position="1"/>
        <end position="139"/>
    </location>
</feature>
<feature type="region of interest" description="Disordered" evidence="1">
    <location>
        <begin position="252"/>
        <end position="284"/>
    </location>
</feature>
<dbReference type="AlphaFoldDB" id="A0A9N8Z6L4"/>
<feature type="compositionally biased region" description="Acidic residues" evidence="1">
    <location>
        <begin position="52"/>
        <end position="61"/>
    </location>
</feature>
<evidence type="ECO:0000256" key="1">
    <source>
        <dbReference type="SAM" id="MobiDB-lite"/>
    </source>
</evidence>
<evidence type="ECO:0000259" key="2">
    <source>
        <dbReference type="Pfam" id="PF09418"/>
    </source>
</evidence>
<dbReference type="OrthoDB" id="406045at2759"/>
<name>A0A9N8Z6L4_9GLOM</name>
<sequence>MSQNPENTSDCNPNQVSEDANSYRDNQPSLPHTDSQISQASTITGMANYLETETEDNEDDEILKNNSTDIEDLKDLKDLFSGSSHRHHETSDNEENHEEDDSRRRRDEEEEEDSDENNRKHNKRESINRGYHNDENHYDNHIENQKLLLNGERQMFDYTNNNGMFNHDNHESVEDVDMINSGSLRYESDSESGRIKRKKLDEILGREDGETYMDDEAMTDNDQELEQENAFAPIPEDFCEVCFAMIHRTGTRQKHTKKNLKNEQSSNDALENGTQGVESVSQKTSNDGIELLYDEKVAIATREIKPEGKTRYQINSEIRQKERAVERLSHQYSSHKLPSDDIKTCLYSIGDNNSYLRANR</sequence>
<feature type="compositionally biased region" description="Basic and acidic residues" evidence="1">
    <location>
        <begin position="116"/>
        <end position="139"/>
    </location>
</feature>
<dbReference type="PANTHER" id="PTHR31560:SF0">
    <property type="entry name" value="UPF0652 PROTEIN C22H10.08"/>
    <property type="match status" value="1"/>
</dbReference>
<dbReference type="InterPro" id="IPR057668">
    <property type="entry name" value="E2_Ub-conjug_enz_C"/>
</dbReference>
<accession>A0A9N8Z6L4</accession>
<dbReference type="PANTHER" id="PTHR31560">
    <property type="entry name" value="UPF0652 PROTEIN C16A11.03C-RELATED"/>
    <property type="match status" value="1"/>
</dbReference>
<evidence type="ECO:0000313" key="3">
    <source>
        <dbReference type="EMBL" id="CAG8469210.1"/>
    </source>
</evidence>
<organism evidence="3 4">
    <name type="scientific">Racocetra fulgida</name>
    <dbReference type="NCBI Taxonomy" id="60492"/>
    <lineage>
        <taxon>Eukaryota</taxon>
        <taxon>Fungi</taxon>
        <taxon>Fungi incertae sedis</taxon>
        <taxon>Mucoromycota</taxon>
        <taxon>Glomeromycotina</taxon>
        <taxon>Glomeromycetes</taxon>
        <taxon>Diversisporales</taxon>
        <taxon>Gigasporaceae</taxon>
        <taxon>Racocetra</taxon>
    </lineage>
</organism>
<dbReference type="Pfam" id="PF09418">
    <property type="entry name" value="DUF2009"/>
    <property type="match status" value="1"/>
</dbReference>
<feature type="domain" description="Non-canonical E2 ubiquitin-conjugating enzyme C-terminal" evidence="2">
    <location>
        <begin position="277"/>
        <end position="360"/>
    </location>
</feature>
<gene>
    <name evidence="3" type="ORF">RFULGI_LOCUS1041</name>
</gene>
<feature type="compositionally biased region" description="Polar residues" evidence="1">
    <location>
        <begin position="1"/>
        <end position="45"/>
    </location>
</feature>
<feature type="compositionally biased region" description="Polar residues" evidence="1">
    <location>
        <begin position="262"/>
        <end position="284"/>
    </location>
</feature>
<evidence type="ECO:0000313" key="4">
    <source>
        <dbReference type="Proteomes" id="UP000789396"/>
    </source>
</evidence>
<dbReference type="EMBL" id="CAJVPZ010000554">
    <property type="protein sequence ID" value="CAG8469210.1"/>
    <property type="molecule type" value="Genomic_DNA"/>
</dbReference>
<protein>
    <submittedName>
        <fullName evidence="3">147_t:CDS:1</fullName>
    </submittedName>
</protein>
<keyword evidence="4" id="KW-1185">Reference proteome</keyword>
<dbReference type="InterPro" id="IPR018553">
    <property type="entry name" value="E2_Ub-conjug_enz"/>
</dbReference>
<comment type="caution">
    <text evidence="3">The sequence shown here is derived from an EMBL/GenBank/DDBJ whole genome shotgun (WGS) entry which is preliminary data.</text>
</comment>
<dbReference type="Proteomes" id="UP000789396">
    <property type="component" value="Unassembled WGS sequence"/>
</dbReference>